<proteinExistence type="predicted"/>
<organism evidence="2 3">
    <name type="scientific">Recurvomyces mirabilis</name>
    <dbReference type="NCBI Taxonomy" id="574656"/>
    <lineage>
        <taxon>Eukaryota</taxon>
        <taxon>Fungi</taxon>
        <taxon>Dikarya</taxon>
        <taxon>Ascomycota</taxon>
        <taxon>Pezizomycotina</taxon>
        <taxon>Dothideomycetes</taxon>
        <taxon>Dothideomycetidae</taxon>
        <taxon>Mycosphaerellales</taxon>
        <taxon>Teratosphaeriaceae</taxon>
        <taxon>Recurvomyces</taxon>
    </lineage>
</organism>
<accession>A0AAE0WT24</accession>
<feature type="region of interest" description="Disordered" evidence="1">
    <location>
        <begin position="1"/>
        <end position="100"/>
    </location>
</feature>
<protein>
    <submittedName>
        <fullName evidence="2">Uncharacterized protein</fullName>
    </submittedName>
</protein>
<feature type="compositionally biased region" description="Basic residues" evidence="1">
    <location>
        <begin position="68"/>
        <end position="77"/>
    </location>
</feature>
<reference evidence="2" key="1">
    <citation type="submission" date="2023-07" db="EMBL/GenBank/DDBJ databases">
        <title>Black Yeasts Isolated from many extreme environments.</title>
        <authorList>
            <person name="Coleine C."/>
            <person name="Stajich J.E."/>
            <person name="Selbmann L."/>
        </authorList>
    </citation>
    <scope>NUCLEOTIDE SEQUENCE</scope>
    <source>
        <strain evidence="2">CCFEE 5485</strain>
    </source>
</reference>
<feature type="compositionally biased region" description="Polar residues" evidence="1">
    <location>
        <begin position="9"/>
        <end position="23"/>
    </location>
</feature>
<dbReference type="Proteomes" id="UP001274830">
    <property type="component" value="Unassembled WGS sequence"/>
</dbReference>
<gene>
    <name evidence="2" type="ORF">LTR78_002851</name>
</gene>
<dbReference type="EMBL" id="JAUTXT010000007">
    <property type="protein sequence ID" value="KAK3677313.1"/>
    <property type="molecule type" value="Genomic_DNA"/>
</dbReference>
<dbReference type="AlphaFoldDB" id="A0AAE0WT24"/>
<sequence length="282" mass="31507">MSPKRKRTTSTSGTPLPTINTSVRFDAVPETPADSPRTTVAEGLRNLDIDRPSPFTDEQHAIPGSPSPRKRLKRNRHLVPEDRHDPSVTTSTPDATAQSIVHQPVDILLEIGETPNQAFEPPRSLQSITPTVETIRDEQANTPMLQSRRLFSPPPAFNRSPPVQPREDEAMETLAQSNDEDNVVDSATLTWQEDEITGQDIDPSADDDGEGINGIGFRPTPAIAYVRSQKRRQQVQEWKAREAREARQRRIERRRGAAAINAKNGHDVKRAVRFAEVSVMEH</sequence>
<keyword evidence="3" id="KW-1185">Reference proteome</keyword>
<feature type="compositionally biased region" description="Acidic residues" evidence="1">
    <location>
        <begin position="192"/>
        <end position="210"/>
    </location>
</feature>
<name>A0AAE0WT24_9PEZI</name>
<evidence type="ECO:0000313" key="3">
    <source>
        <dbReference type="Proteomes" id="UP001274830"/>
    </source>
</evidence>
<feature type="compositionally biased region" description="Polar residues" evidence="1">
    <location>
        <begin position="87"/>
        <end position="100"/>
    </location>
</feature>
<comment type="caution">
    <text evidence="2">The sequence shown here is derived from an EMBL/GenBank/DDBJ whole genome shotgun (WGS) entry which is preliminary data.</text>
</comment>
<feature type="region of interest" description="Disordered" evidence="1">
    <location>
        <begin position="191"/>
        <end position="218"/>
    </location>
</feature>
<evidence type="ECO:0000313" key="2">
    <source>
        <dbReference type="EMBL" id="KAK3677313.1"/>
    </source>
</evidence>
<evidence type="ECO:0000256" key="1">
    <source>
        <dbReference type="SAM" id="MobiDB-lite"/>
    </source>
</evidence>